<keyword evidence="2" id="KW-1185">Reference proteome</keyword>
<name>A0ABS6VG17_9GAMM</name>
<gene>
    <name evidence="1" type="ORF">KYI95_13865</name>
</gene>
<evidence type="ECO:0000313" key="1">
    <source>
        <dbReference type="EMBL" id="MBW1258264.1"/>
    </source>
</evidence>
<reference evidence="1 2" key="1">
    <citation type="submission" date="2021-07" db="EMBL/GenBank/DDBJ databases">
        <title>A novel phosphonate cluster across the Pantoea species complex is important for pathogenicity in onion.</title>
        <authorList>
            <person name="Zhao M."/>
            <person name="Stice S."/>
            <person name="Shin G.Y."/>
            <person name="Coutinho T."/>
            <person name="Gitaitis R."/>
            <person name="Kvitko B."/>
            <person name="Dutta B."/>
        </authorList>
    </citation>
    <scope>NUCLEOTIDE SEQUENCE [LARGE SCALE GENOMIC DNA]</scope>
    <source>
        <strain evidence="1 2">BD 382</strain>
    </source>
</reference>
<protein>
    <submittedName>
        <fullName evidence="1">Uncharacterized protein</fullName>
    </submittedName>
</protein>
<organism evidence="1 2">
    <name type="scientific">Pantoea allii</name>
    <dbReference type="NCBI Taxonomy" id="574096"/>
    <lineage>
        <taxon>Bacteria</taxon>
        <taxon>Pseudomonadati</taxon>
        <taxon>Pseudomonadota</taxon>
        <taxon>Gammaproteobacteria</taxon>
        <taxon>Enterobacterales</taxon>
        <taxon>Erwiniaceae</taxon>
        <taxon>Pantoea</taxon>
    </lineage>
</organism>
<accession>A0ABS6VG17</accession>
<evidence type="ECO:0000313" key="2">
    <source>
        <dbReference type="Proteomes" id="UP001197236"/>
    </source>
</evidence>
<dbReference type="Proteomes" id="UP001197236">
    <property type="component" value="Unassembled WGS sequence"/>
</dbReference>
<comment type="caution">
    <text evidence="1">The sequence shown here is derived from an EMBL/GenBank/DDBJ whole genome shotgun (WGS) entry which is preliminary data.</text>
</comment>
<dbReference type="EMBL" id="JAHVXZ010000007">
    <property type="protein sequence ID" value="MBW1258264.1"/>
    <property type="molecule type" value="Genomic_DNA"/>
</dbReference>
<sequence length="38" mass="4161">MASLAVGKNSEASMAYRNACVADQDKERISKLKKVPYS</sequence>
<proteinExistence type="predicted"/>